<evidence type="ECO:0000313" key="2">
    <source>
        <dbReference type="Proteomes" id="UP001296643"/>
    </source>
</evidence>
<accession>A0AAJ3F8F2</accession>
<gene>
    <name evidence="1" type="ORF">G4958_10365</name>
</gene>
<dbReference type="AlphaFoldDB" id="A0AAJ3F8F2"/>
<reference evidence="1" key="1">
    <citation type="journal article" date="2020" name="Cell Host Microbe">
        <title>Functional and Genomic Variation between Human-Derived Isolates of Lachnospiraceae Reveals Inter- and Intra-Species Diversity.</title>
        <authorList>
            <person name="Sorbara M.T."/>
            <person name="Littmann E.R."/>
            <person name="Fontana E."/>
            <person name="Moody T.U."/>
            <person name="Kohout C.E."/>
            <person name="Gjonbalaj M."/>
            <person name="Eaton V."/>
            <person name="Seok R."/>
            <person name="Leiner I.M."/>
            <person name="Pamer E.G."/>
        </authorList>
    </citation>
    <scope>NUCLEOTIDE SEQUENCE</scope>
    <source>
        <strain evidence="1">MSK.22.53</strain>
    </source>
</reference>
<sequence>MCEDKTEQYMEKEMEYLNERINLLRLFKSGNIGFRDVFFHYSFTVMGFIKNTVDNCSHNQTRNTIESRRFRLSEDEIASCNQWLNDYCNEPYALLKDSIDEFSWGLEQIDIPTGFEQYTTALEMTLLPQNQPGKKQMLANRISAMLGSTPTEIQQIHQKVLNFYRFRSESLHEGDGSNITDSELHDLENITREVLKKCLIRSKIEYTSNSNIIWKEIKDMIMNDLILQVNLLKNTGVLPV</sequence>
<comment type="caution">
    <text evidence="1">The sequence shown here is derived from an EMBL/GenBank/DDBJ whole genome shotgun (WGS) entry which is preliminary data.</text>
</comment>
<proteinExistence type="predicted"/>
<evidence type="ECO:0000313" key="1">
    <source>
        <dbReference type="EMBL" id="NSI19750.1"/>
    </source>
</evidence>
<evidence type="ECO:0008006" key="3">
    <source>
        <dbReference type="Google" id="ProtNLM"/>
    </source>
</evidence>
<reference evidence="1" key="2">
    <citation type="submission" date="2020-02" db="EMBL/GenBank/DDBJ databases">
        <authorList>
            <person name="Littmann E."/>
            <person name="Sorbara M."/>
        </authorList>
    </citation>
    <scope>NUCLEOTIDE SEQUENCE</scope>
    <source>
        <strain evidence="1">MSK.22.53</strain>
    </source>
</reference>
<dbReference type="EMBL" id="JAAIRM010000017">
    <property type="protein sequence ID" value="NSI19750.1"/>
    <property type="molecule type" value="Genomic_DNA"/>
</dbReference>
<name>A0AAJ3F8F2_MEDGN</name>
<dbReference type="Proteomes" id="UP001296643">
    <property type="component" value="Unassembled WGS sequence"/>
</dbReference>
<organism evidence="1 2">
    <name type="scientific">Mediterraneibacter gnavus</name>
    <name type="common">Ruminococcus gnavus</name>
    <dbReference type="NCBI Taxonomy" id="33038"/>
    <lineage>
        <taxon>Bacteria</taxon>
        <taxon>Bacillati</taxon>
        <taxon>Bacillota</taxon>
        <taxon>Clostridia</taxon>
        <taxon>Lachnospirales</taxon>
        <taxon>Lachnospiraceae</taxon>
        <taxon>Mediterraneibacter</taxon>
    </lineage>
</organism>
<protein>
    <recommendedName>
        <fullName evidence="3">Apea-like HEPN domain-containing protein</fullName>
    </recommendedName>
</protein>